<protein>
    <submittedName>
        <fullName evidence="2">Uncharacterized protein LOC109001227</fullName>
    </submittedName>
</protein>
<gene>
    <name evidence="2" type="primary">LOC109001227</name>
</gene>
<dbReference type="AlphaFoldDB" id="A0A2I4FQP5"/>
<dbReference type="Gramene" id="Jr09_01850_p1">
    <property type="protein sequence ID" value="cds.Jr09_01850_p1"/>
    <property type="gene ID" value="Jr09_01850"/>
</dbReference>
<proteinExistence type="predicted"/>
<dbReference type="RefSeq" id="XP_018833974.1">
    <property type="nucleotide sequence ID" value="XM_018978429.1"/>
</dbReference>
<evidence type="ECO:0000313" key="2">
    <source>
        <dbReference type="RefSeq" id="XP_018833974.1"/>
    </source>
</evidence>
<dbReference type="Proteomes" id="UP000235220">
    <property type="component" value="Chromosome 9"/>
</dbReference>
<dbReference type="GeneID" id="109001227"/>
<keyword evidence="1" id="KW-1185">Reference proteome</keyword>
<organism evidence="1 2">
    <name type="scientific">Juglans regia</name>
    <name type="common">English walnut</name>
    <dbReference type="NCBI Taxonomy" id="51240"/>
    <lineage>
        <taxon>Eukaryota</taxon>
        <taxon>Viridiplantae</taxon>
        <taxon>Streptophyta</taxon>
        <taxon>Embryophyta</taxon>
        <taxon>Tracheophyta</taxon>
        <taxon>Spermatophyta</taxon>
        <taxon>Magnoliopsida</taxon>
        <taxon>eudicotyledons</taxon>
        <taxon>Gunneridae</taxon>
        <taxon>Pentapetalae</taxon>
        <taxon>rosids</taxon>
        <taxon>fabids</taxon>
        <taxon>Fagales</taxon>
        <taxon>Juglandaceae</taxon>
        <taxon>Juglans</taxon>
    </lineage>
</organism>
<accession>A0A2I4FQP5</accession>
<dbReference type="OrthoDB" id="1733677at2759"/>
<name>A0A2I4FQP5_JUGRE</name>
<dbReference type="KEGG" id="jre:109001227"/>
<evidence type="ECO:0000313" key="1">
    <source>
        <dbReference type="Proteomes" id="UP000235220"/>
    </source>
</evidence>
<sequence length="190" mass="22149">MLREWNKRVFGLTLGCIDALEKQVEEIEQQLRVNWEENLERELHMVCSDLASWWRWEEIRLAQMAKLKWKVDGDRNSKFFHACLANKRRKRVLEMRSNVVVYETLKSIHQGAVEYFSSFLQGEPSVEPPRLDQYIDSIISDEENISLLRAPSLGEVFDALSAIPSQSAPGPDGFGWRFYKSCWVVVKIDV</sequence>
<reference evidence="2" key="1">
    <citation type="submission" date="2025-08" db="UniProtKB">
        <authorList>
            <consortium name="RefSeq"/>
        </authorList>
    </citation>
    <scope>IDENTIFICATION</scope>
    <source>
        <tissue evidence="2">Leaves</tissue>
    </source>
</reference>